<organism evidence="1 2">
    <name type="scientific">Tropilaelaps mercedesae</name>
    <dbReference type="NCBI Taxonomy" id="418985"/>
    <lineage>
        <taxon>Eukaryota</taxon>
        <taxon>Metazoa</taxon>
        <taxon>Ecdysozoa</taxon>
        <taxon>Arthropoda</taxon>
        <taxon>Chelicerata</taxon>
        <taxon>Arachnida</taxon>
        <taxon>Acari</taxon>
        <taxon>Parasitiformes</taxon>
        <taxon>Mesostigmata</taxon>
        <taxon>Gamasina</taxon>
        <taxon>Dermanyssoidea</taxon>
        <taxon>Laelapidae</taxon>
        <taxon>Tropilaelaps</taxon>
    </lineage>
</organism>
<sequence length="28" mass="3079">MLFAIDRINEDDTLLPNVTLGATILDTC</sequence>
<keyword evidence="2" id="KW-1185">Reference proteome</keyword>
<accession>A0A1V9XQ24</accession>
<dbReference type="EMBL" id="MNPL01006133">
    <property type="protein sequence ID" value="OQR75597.1"/>
    <property type="molecule type" value="Genomic_DNA"/>
</dbReference>
<dbReference type="InterPro" id="IPR028082">
    <property type="entry name" value="Peripla_BP_I"/>
</dbReference>
<dbReference type="InParanoid" id="A0A1V9XQ24"/>
<comment type="caution">
    <text evidence="1">The sequence shown here is derived from an EMBL/GenBank/DDBJ whole genome shotgun (WGS) entry which is preliminary data.</text>
</comment>
<evidence type="ECO:0000313" key="2">
    <source>
        <dbReference type="Proteomes" id="UP000192247"/>
    </source>
</evidence>
<dbReference type="Gene3D" id="3.40.50.2300">
    <property type="match status" value="1"/>
</dbReference>
<feature type="non-terminal residue" evidence="1">
    <location>
        <position position="28"/>
    </location>
</feature>
<dbReference type="AlphaFoldDB" id="A0A1V9XQ24"/>
<evidence type="ECO:0000313" key="1">
    <source>
        <dbReference type="EMBL" id="OQR75597.1"/>
    </source>
</evidence>
<dbReference type="Proteomes" id="UP000192247">
    <property type="component" value="Unassembled WGS sequence"/>
</dbReference>
<dbReference type="STRING" id="418985.A0A1V9XQ24"/>
<reference evidence="1 2" key="1">
    <citation type="journal article" date="2017" name="Gigascience">
        <title>Draft genome of the honey bee ectoparasitic mite, Tropilaelaps mercedesae, is shaped by the parasitic life history.</title>
        <authorList>
            <person name="Dong X."/>
            <person name="Armstrong S.D."/>
            <person name="Xia D."/>
            <person name="Makepeace B.L."/>
            <person name="Darby A.C."/>
            <person name="Kadowaki T."/>
        </authorList>
    </citation>
    <scope>NUCLEOTIDE SEQUENCE [LARGE SCALE GENOMIC DNA]</scope>
    <source>
        <strain evidence="1">Wuxi-XJTLU</strain>
    </source>
</reference>
<protein>
    <submittedName>
        <fullName evidence="1">Uncharacterized protein</fullName>
    </submittedName>
</protein>
<gene>
    <name evidence="1" type="ORF">BIW11_03235</name>
</gene>
<dbReference type="SUPFAM" id="SSF53822">
    <property type="entry name" value="Periplasmic binding protein-like I"/>
    <property type="match status" value="1"/>
</dbReference>
<name>A0A1V9XQ24_9ACAR</name>
<proteinExistence type="predicted"/>